<dbReference type="Gene3D" id="3.40.50.300">
    <property type="entry name" value="P-loop containing nucleotide triphosphate hydrolases"/>
    <property type="match status" value="1"/>
</dbReference>
<dbReference type="GO" id="GO:0016887">
    <property type="term" value="F:ATP hydrolysis activity"/>
    <property type="evidence" value="ECO:0007669"/>
    <property type="project" value="InterPro"/>
</dbReference>
<keyword evidence="3" id="KW-0067">ATP-binding</keyword>
<organism evidence="7">
    <name type="scientific">marine metagenome</name>
    <dbReference type="NCBI Taxonomy" id="408172"/>
    <lineage>
        <taxon>unclassified sequences</taxon>
        <taxon>metagenomes</taxon>
        <taxon>ecological metagenomes</taxon>
    </lineage>
</organism>
<name>A0A382A2T6_9ZZZZ</name>
<evidence type="ECO:0000259" key="5">
    <source>
        <dbReference type="Pfam" id="PF07728"/>
    </source>
</evidence>
<comment type="similarity">
    <text evidence="1">Belongs to the CbbQ/NirQ/NorQ/GpvN family.</text>
</comment>
<protein>
    <recommendedName>
        <fullName evidence="8">ATPase dynein-related AAA domain-containing protein</fullName>
    </recommendedName>
</protein>
<dbReference type="CDD" id="cd00009">
    <property type="entry name" value="AAA"/>
    <property type="match status" value="1"/>
</dbReference>
<dbReference type="InterPro" id="IPR013615">
    <property type="entry name" value="CbbQ_C"/>
</dbReference>
<dbReference type="InterPro" id="IPR050764">
    <property type="entry name" value="CbbQ/NirQ/NorQ/GpvN"/>
</dbReference>
<dbReference type="Pfam" id="PF08406">
    <property type="entry name" value="CbbQ_C"/>
    <property type="match status" value="1"/>
</dbReference>
<evidence type="ECO:0000256" key="4">
    <source>
        <dbReference type="SAM" id="MobiDB-lite"/>
    </source>
</evidence>
<accession>A0A382A2T6</accession>
<dbReference type="PANTHER" id="PTHR42759">
    <property type="entry name" value="MOXR FAMILY PROTEIN"/>
    <property type="match status" value="1"/>
</dbReference>
<feature type="domain" description="ATPase dynein-related AAA" evidence="5">
    <location>
        <begin position="121"/>
        <end position="238"/>
    </location>
</feature>
<feature type="domain" description="CbbQ/NirQ/NorQ C-terminal" evidence="6">
    <location>
        <begin position="271"/>
        <end position="341"/>
    </location>
</feature>
<dbReference type="PANTHER" id="PTHR42759:SF1">
    <property type="entry name" value="MAGNESIUM-CHELATASE SUBUNIT CHLD"/>
    <property type="match status" value="1"/>
</dbReference>
<dbReference type="SUPFAM" id="SSF52540">
    <property type="entry name" value="P-loop containing nucleoside triphosphate hydrolases"/>
    <property type="match status" value="1"/>
</dbReference>
<evidence type="ECO:0000259" key="6">
    <source>
        <dbReference type="Pfam" id="PF08406"/>
    </source>
</evidence>
<sequence length="396" mass="44301">MNKAIEKLMNDYPGKVHFTTTQIKKAASDIGENPRSAYTFVKYRQNCPVVTRGTYDLSGLMPKSAAPKKDPEMSYQSTTAVASVSNDEVFVPAYDKTFVPWGNFTELLKIIKSEMFYPTYISGLSGNGKTFMIEQACAKLKREYVRVQISPETDEDDLIGGFRLIKGETVFQKGPVIKAMEAGAILMIDEIDRGTNKIMCLQGVLEGKPVLIKKTGEVIEPREGFNVIATANTKGKGSEDGRYSAAGIIDDAFLERFTITLEQTFPTIKTEEKIVMKHMKKFEKIDEEFSKLLVGWADAIRKTFYDEGIDEVISTRRLCHIVQTYSIFNKRDKAIALCVNRFDEDTKAAFIDLYEKVDATINAPKEELDEDGIPMGGDVYSRDESGVGTSSSEDWS</sequence>
<dbReference type="GO" id="GO:0005524">
    <property type="term" value="F:ATP binding"/>
    <property type="evidence" value="ECO:0007669"/>
    <property type="project" value="UniProtKB-KW"/>
</dbReference>
<evidence type="ECO:0000256" key="2">
    <source>
        <dbReference type="ARBA" id="ARBA00022741"/>
    </source>
</evidence>
<feature type="compositionally biased region" description="Polar residues" evidence="4">
    <location>
        <begin position="387"/>
        <end position="396"/>
    </location>
</feature>
<evidence type="ECO:0000313" key="7">
    <source>
        <dbReference type="EMBL" id="SVA95452.1"/>
    </source>
</evidence>
<feature type="region of interest" description="Disordered" evidence="4">
    <location>
        <begin position="365"/>
        <end position="396"/>
    </location>
</feature>
<evidence type="ECO:0000256" key="3">
    <source>
        <dbReference type="ARBA" id="ARBA00022840"/>
    </source>
</evidence>
<dbReference type="InterPro" id="IPR027417">
    <property type="entry name" value="P-loop_NTPase"/>
</dbReference>
<keyword evidence="2" id="KW-0547">Nucleotide-binding</keyword>
<dbReference type="EMBL" id="UINC01023558">
    <property type="protein sequence ID" value="SVA95452.1"/>
    <property type="molecule type" value="Genomic_DNA"/>
</dbReference>
<reference evidence="7" key="1">
    <citation type="submission" date="2018-05" db="EMBL/GenBank/DDBJ databases">
        <authorList>
            <person name="Lanie J.A."/>
            <person name="Ng W.-L."/>
            <person name="Kazmierczak K.M."/>
            <person name="Andrzejewski T.M."/>
            <person name="Davidsen T.M."/>
            <person name="Wayne K.J."/>
            <person name="Tettelin H."/>
            <person name="Glass J.I."/>
            <person name="Rusch D."/>
            <person name="Podicherti R."/>
            <person name="Tsui H.-C.T."/>
            <person name="Winkler M.E."/>
        </authorList>
    </citation>
    <scope>NUCLEOTIDE SEQUENCE</scope>
</reference>
<evidence type="ECO:0000256" key="1">
    <source>
        <dbReference type="ARBA" id="ARBA00009417"/>
    </source>
</evidence>
<dbReference type="InterPro" id="IPR011704">
    <property type="entry name" value="ATPase_dyneun-rel_AAA"/>
</dbReference>
<dbReference type="AlphaFoldDB" id="A0A382A2T6"/>
<dbReference type="Pfam" id="PF07728">
    <property type="entry name" value="AAA_5"/>
    <property type="match status" value="1"/>
</dbReference>
<evidence type="ECO:0008006" key="8">
    <source>
        <dbReference type="Google" id="ProtNLM"/>
    </source>
</evidence>
<gene>
    <name evidence="7" type="ORF">METZ01_LOCUS148306</name>
</gene>
<proteinExistence type="inferred from homology"/>